<dbReference type="GeneID" id="44997823"/>
<dbReference type="RefSeq" id="WP_010964628.1">
    <property type="nucleotide sequence ID" value="NC_003030.1"/>
</dbReference>
<sequence>MKKKVYKNRLALFLSAIIILTSFVGCSESSTSKKSNSNTAKTIAKPKPKTAQSVLDELKKKESAYMTNITVVTADNDSNKLLGRPNQYTEKVTWKDNRSKDSQVDCSIELFKNKDDATARKDYLEKIIKSMPMLTQYIEQKDNVLLRIDGVLTPEQSKEYINIFNSIFKN</sequence>
<name>Q97JG7_CLOAB</name>
<dbReference type="HOGENOM" id="CLU_129342_0_0_9"/>
<evidence type="ECO:0000313" key="3">
    <source>
        <dbReference type="EMBL" id="AAK79287.1"/>
    </source>
</evidence>
<protein>
    <recommendedName>
        <fullName evidence="5">Lipoprotein</fullName>
    </recommendedName>
</protein>
<dbReference type="PIR" id="D97062">
    <property type="entry name" value="D97062"/>
</dbReference>
<evidence type="ECO:0000256" key="1">
    <source>
        <dbReference type="SAM" id="MobiDB-lite"/>
    </source>
</evidence>
<feature type="region of interest" description="Disordered" evidence="1">
    <location>
        <begin position="28"/>
        <end position="48"/>
    </location>
</feature>
<keyword evidence="4" id="KW-1185">Reference proteome</keyword>
<feature type="signal peptide" evidence="2">
    <location>
        <begin position="1"/>
        <end position="26"/>
    </location>
</feature>
<keyword evidence="2" id="KW-0732">Signal</keyword>
<dbReference type="STRING" id="272562.CA_C1318"/>
<accession>Q97JG7</accession>
<dbReference type="OrthoDB" id="3629459at2"/>
<gene>
    <name evidence="3" type="ordered locus">CA_C1318</name>
</gene>
<dbReference type="Proteomes" id="UP000000814">
    <property type="component" value="Chromosome"/>
</dbReference>
<evidence type="ECO:0008006" key="5">
    <source>
        <dbReference type="Google" id="ProtNLM"/>
    </source>
</evidence>
<evidence type="ECO:0000313" key="4">
    <source>
        <dbReference type="Proteomes" id="UP000000814"/>
    </source>
</evidence>
<organism evidence="3 4">
    <name type="scientific">Clostridium acetobutylicum (strain ATCC 824 / DSM 792 / JCM 1419 / IAM 19013 / LMG 5710 / NBRC 13948 / NRRL B-527 / VKM B-1787 / 2291 / W)</name>
    <dbReference type="NCBI Taxonomy" id="272562"/>
    <lineage>
        <taxon>Bacteria</taxon>
        <taxon>Bacillati</taxon>
        <taxon>Bacillota</taxon>
        <taxon>Clostridia</taxon>
        <taxon>Eubacteriales</taxon>
        <taxon>Clostridiaceae</taxon>
        <taxon>Clostridium</taxon>
    </lineage>
</organism>
<dbReference type="AlphaFoldDB" id="Q97JG7"/>
<feature type="compositionally biased region" description="Low complexity" evidence="1">
    <location>
        <begin position="29"/>
        <end position="48"/>
    </location>
</feature>
<evidence type="ECO:0000256" key="2">
    <source>
        <dbReference type="SAM" id="SignalP"/>
    </source>
</evidence>
<dbReference type="EMBL" id="AE001437">
    <property type="protein sequence ID" value="AAK79287.1"/>
    <property type="molecule type" value="Genomic_DNA"/>
</dbReference>
<dbReference type="eggNOG" id="ENOG50337TQ">
    <property type="taxonomic scope" value="Bacteria"/>
</dbReference>
<reference evidence="3 4" key="1">
    <citation type="journal article" date="2001" name="J. Bacteriol.">
        <title>Genome sequence and comparative analysis of the solvent-producing bacterium Clostridium acetobutylicum.</title>
        <authorList>
            <person name="Nolling J."/>
            <person name="Breton G."/>
            <person name="Omelchenko M.V."/>
            <person name="Makarova K.S."/>
            <person name="Zeng Q."/>
            <person name="Gibson R."/>
            <person name="Lee H.M."/>
            <person name="Dubois J."/>
            <person name="Qiu D."/>
            <person name="Hitti J."/>
            <person name="Wolf Y.I."/>
            <person name="Tatusov R.L."/>
            <person name="Sabathe F."/>
            <person name="Doucette-Stamm L."/>
            <person name="Soucaille P."/>
            <person name="Daly M.J."/>
            <person name="Bennett G.N."/>
            <person name="Koonin E.V."/>
            <person name="Smith D.R."/>
        </authorList>
    </citation>
    <scope>NUCLEOTIDE SEQUENCE [LARGE SCALE GENOMIC DNA]</scope>
    <source>
        <strain evidence="4">ATCC 824 / DSM 792 / JCM 1419 / LMG 5710 / VKM B-1787</strain>
    </source>
</reference>
<dbReference type="PATRIC" id="fig|272562.8.peg.1523"/>
<dbReference type="KEGG" id="cac:CA_C1318"/>
<proteinExistence type="predicted"/>
<dbReference type="PROSITE" id="PS51257">
    <property type="entry name" value="PROKAR_LIPOPROTEIN"/>
    <property type="match status" value="1"/>
</dbReference>
<feature type="chain" id="PRO_5039419775" description="Lipoprotein" evidence="2">
    <location>
        <begin position="27"/>
        <end position="170"/>
    </location>
</feature>